<dbReference type="Gene3D" id="1.10.1200.80">
    <property type="entry name" value="Putative flavin oxidoreducatase, domain 2"/>
    <property type="match status" value="1"/>
</dbReference>
<evidence type="ECO:0000313" key="14">
    <source>
        <dbReference type="EMBL" id="MBY8877734.1"/>
    </source>
</evidence>
<dbReference type="InterPro" id="IPR001269">
    <property type="entry name" value="DUS_fam"/>
</dbReference>
<keyword evidence="9 12" id="KW-0560">Oxidoreductase</keyword>
<dbReference type="GO" id="GO:0016491">
    <property type="term" value="F:oxidoreductase activity"/>
    <property type="evidence" value="ECO:0007669"/>
    <property type="project" value="UniProtKB-KW"/>
</dbReference>
<dbReference type="InterPro" id="IPR024036">
    <property type="entry name" value="tRNA-dHydroUridine_Synthase_C"/>
</dbReference>
<dbReference type="InterPro" id="IPR018517">
    <property type="entry name" value="tRNA_hU_synthase_CS"/>
</dbReference>
<comment type="caution">
    <text evidence="14">The sequence shown here is derived from an EMBL/GenBank/DDBJ whole genome shotgun (WGS) entry which is preliminary data.</text>
</comment>
<dbReference type="CDD" id="cd02801">
    <property type="entry name" value="DUS_like_FMN"/>
    <property type="match status" value="1"/>
</dbReference>
<name>A0ABS7Q3L2_9ACTN</name>
<comment type="cofactor">
    <cofactor evidence="1 12">
        <name>FMN</name>
        <dbReference type="ChEBI" id="CHEBI:58210"/>
    </cofactor>
</comment>
<keyword evidence="8" id="KW-0694">RNA-binding</keyword>
<reference evidence="14 15" key="1">
    <citation type="submission" date="2021-08" db="EMBL/GenBank/DDBJ databases">
        <title>WGS of actinomycetes from Thailand.</title>
        <authorList>
            <person name="Thawai C."/>
        </authorList>
    </citation>
    <scope>NUCLEOTIDE SEQUENCE [LARGE SCALE GENOMIC DNA]</scope>
    <source>
        <strain evidence="14 15">PLK6-54</strain>
    </source>
</reference>
<dbReference type="Proteomes" id="UP000778578">
    <property type="component" value="Unassembled WGS sequence"/>
</dbReference>
<dbReference type="PROSITE" id="PS01136">
    <property type="entry name" value="UPF0034"/>
    <property type="match status" value="1"/>
</dbReference>
<comment type="catalytic activity">
    <reaction evidence="11">
        <text>a 5,6-dihydrouridine in tRNA + NAD(+) = a uridine in tRNA + NADH + H(+)</text>
        <dbReference type="Rhea" id="RHEA:54452"/>
        <dbReference type="Rhea" id="RHEA-COMP:13339"/>
        <dbReference type="Rhea" id="RHEA-COMP:13887"/>
        <dbReference type="ChEBI" id="CHEBI:15378"/>
        <dbReference type="ChEBI" id="CHEBI:57540"/>
        <dbReference type="ChEBI" id="CHEBI:57945"/>
        <dbReference type="ChEBI" id="CHEBI:65315"/>
        <dbReference type="ChEBI" id="CHEBI:74443"/>
    </reaction>
</comment>
<evidence type="ECO:0000256" key="11">
    <source>
        <dbReference type="ARBA" id="ARBA00048802"/>
    </source>
</evidence>
<gene>
    <name evidence="14" type="primary">dusB</name>
    <name evidence="14" type="ORF">K7862_08830</name>
</gene>
<evidence type="ECO:0000256" key="2">
    <source>
        <dbReference type="ARBA" id="ARBA00002790"/>
    </source>
</evidence>
<keyword evidence="3" id="KW-0820">tRNA-binding</keyword>
<feature type="domain" description="DUS-like FMN-binding" evidence="13">
    <location>
        <begin position="28"/>
        <end position="337"/>
    </location>
</feature>
<evidence type="ECO:0000256" key="12">
    <source>
        <dbReference type="PIRNR" id="PIRNR006621"/>
    </source>
</evidence>
<evidence type="ECO:0000256" key="4">
    <source>
        <dbReference type="ARBA" id="ARBA00022630"/>
    </source>
</evidence>
<keyword evidence="4 12" id="KW-0285">Flavoprotein</keyword>
<keyword evidence="5 12" id="KW-0288">FMN</keyword>
<evidence type="ECO:0000256" key="3">
    <source>
        <dbReference type="ARBA" id="ARBA00022555"/>
    </source>
</evidence>
<evidence type="ECO:0000256" key="8">
    <source>
        <dbReference type="ARBA" id="ARBA00022884"/>
    </source>
</evidence>
<dbReference type="SUPFAM" id="SSF51395">
    <property type="entry name" value="FMN-linked oxidoreductases"/>
    <property type="match status" value="1"/>
</dbReference>
<evidence type="ECO:0000256" key="7">
    <source>
        <dbReference type="ARBA" id="ARBA00022857"/>
    </source>
</evidence>
<dbReference type="RefSeq" id="WP_222961889.1">
    <property type="nucleotide sequence ID" value="NZ_JAINZZ010000007.1"/>
</dbReference>
<evidence type="ECO:0000313" key="15">
    <source>
        <dbReference type="Proteomes" id="UP000778578"/>
    </source>
</evidence>
<dbReference type="InterPro" id="IPR013785">
    <property type="entry name" value="Aldolase_TIM"/>
</dbReference>
<keyword evidence="15" id="KW-1185">Reference proteome</keyword>
<dbReference type="InterPro" id="IPR035587">
    <property type="entry name" value="DUS-like_FMN-bd"/>
</dbReference>
<dbReference type="PANTHER" id="PTHR45846:SF1">
    <property type="entry name" value="TRNA-DIHYDROURIDINE(47) SYNTHASE [NAD(P)(+)]-LIKE"/>
    <property type="match status" value="1"/>
</dbReference>
<proteinExistence type="inferred from homology"/>
<dbReference type="PIRSF" id="PIRSF006621">
    <property type="entry name" value="Dus"/>
    <property type="match status" value="1"/>
</dbReference>
<keyword evidence="6 12" id="KW-0819">tRNA processing</keyword>
<dbReference type="EC" id="1.3.1.-" evidence="12"/>
<evidence type="ECO:0000259" key="13">
    <source>
        <dbReference type="Pfam" id="PF01207"/>
    </source>
</evidence>
<dbReference type="EMBL" id="JAINZZ010000007">
    <property type="protein sequence ID" value="MBY8877734.1"/>
    <property type="molecule type" value="Genomic_DNA"/>
</dbReference>
<evidence type="ECO:0000256" key="1">
    <source>
        <dbReference type="ARBA" id="ARBA00001917"/>
    </source>
</evidence>
<dbReference type="InterPro" id="IPR004652">
    <property type="entry name" value="DusB-like"/>
</dbReference>
<evidence type="ECO:0000256" key="6">
    <source>
        <dbReference type="ARBA" id="ARBA00022694"/>
    </source>
</evidence>
<comment type="similarity">
    <text evidence="12">Belongs to the dus family.</text>
</comment>
<sequence>MTVDATLSRPAAGTLEIGPHTVSPPVVLAPMAGITNAPFRTLCREFSGGKGLFVSEMITTRALVERNEKTMQLIHFDATETPRSIQLYGVDPVTVGKAVRMIVDEDLADHIDLNFGCPVPKVTRKGGGSALPFKRNLLRAILREAVGNAGRLPVTIKMRKGIDDDHLTYLDAGRIAVDEGVTAMALHGRTAAQHYGGTADWDAIARLKEHVPEIPVLGNGDIWCAEDAVRMMRRTGCDGVVVGRGCLGRPWLFGDLVAAFEKGPDGTPVSGPAAPHFGQVAVVMRRHAELLGQWLGDESRGVVDFRKHVPWYTKGFSVGSELRRSLATASSLAELDDLLGQLDHEQPWPAHADGPRGRTAPGKRVVLPDGWLDDPYACAVLGEDAEADTSGG</sequence>
<dbReference type="Gene3D" id="3.20.20.70">
    <property type="entry name" value="Aldolase class I"/>
    <property type="match status" value="1"/>
</dbReference>
<dbReference type="Pfam" id="PF01207">
    <property type="entry name" value="Dus"/>
    <property type="match status" value="1"/>
</dbReference>
<accession>A0ABS7Q3L2</accession>
<comment type="function">
    <text evidence="2 12">Catalyzes the synthesis of 5,6-dihydrouridine (D), a modified base found in the D-loop of most tRNAs, via the reduction of the C5-C6 double bond in target uridines.</text>
</comment>
<dbReference type="PANTHER" id="PTHR45846">
    <property type="entry name" value="TRNA-DIHYDROURIDINE(47) SYNTHASE [NAD(P)(+)]-LIKE"/>
    <property type="match status" value="1"/>
</dbReference>
<dbReference type="NCBIfam" id="TIGR00737">
    <property type="entry name" value="nifR3_yhdG"/>
    <property type="match status" value="1"/>
</dbReference>
<comment type="catalytic activity">
    <reaction evidence="10">
        <text>a 5,6-dihydrouridine in tRNA + NADP(+) = a uridine in tRNA + NADPH + H(+)</text>
        <dbReference type="Rhea" id="RHEA:23624"/>
        <dbReference type="Rhea" id="RHEA-COMP:13339"/>
        <dbReference type="Rhea" id="RHEA-COMP:13887"/>
        <dbReference type="ChEBI" id="CHEBI:15378"/>
        <dbReference type="ChEBI" id="CHEBI:57783"/>
        <dbReference type="ChEBI" id="CHEBI:58349"/>
        <dbReference type="ChEBI" id="CHEBI:65315"/>
        <dbReference type="ChEBI" id="CHEBI:74443"/>
    </reaction>
</comment>
<evidence type="ECO:0000256" key="5">
    <source>
        <dbReference type="ARBA" id="ARBA00022643"/>
    </source>
</evidence>
<organism evidence="14 15">
    <name type="scientific">Actinacidiphila acidipaludis</name>
    <dbReference type="NCBI Taxonomy" id="2873382"/>
    <lineage>
        <taxon>Bacteria</taxon>
        <taxon>Bacillati</taxon>
        <taxon>Actinomycetota</taxon>
        <taxon>Actinomycetes</taxon>
        <taxon>Kitasatosporales</taxon>
        <taxon>Streptomycetaceae</taxon>
        <taxon>Actinacidiphila</taxon>
    </lineage>
</organism>
<evidence type="ECO:0000256" key="9">
    <source>
        <dbReference type="ARBA" id="ARBA00023002"/>
    </source>
</evidence>
<protein>
    <recommendedName>
        <fullName evidence="12">tRNA-dihydrouridine synthase</fullName>
        <ecNumber evidence="12">1.3.1.-</ecNumber>
    </recommendedName>
</protein>
<evidence type="ECO:0000256" key="10">
    <source>
        <dbReference type="ARBA" id="ARBA00048205"/>
    </source>
</evidence>
<keyword evidence="7" id="KW-0521">NADP</keyword>